<dbReference type="InterPro" id="IPR037185">
    <property type="entry name" value="EmrE-like"/>
</dbReference>
<comment type="caution">
    <text evidence="6">The sequence shown here is derived from an EMBL/GenBank/DDBJ whole genome shotgun (WGS) entry which is preliminary data.</text>
</comment>
<evidence type="ECO:0000256" key="3">
    <source>
        <dbReference type="ARBA" id="ARBA00022989"/>
    </source>
</evidence>
<accession>A0A1E5V595</accession>
<dbReference type="SUPFAM" id="SSF103481">
    <property type="entry name" value="Multidrug resistance efflux transporter EmrE"/>
    <property type="match status" value="1"/>
</dbReference>
<dbReference type="GO" id="GO:0016020">
    <property type="term" value="C:membrane"/>
    <property type="evidence" value="ECO:0007669"/>
    <property type="project" value="UniProtKB-SubCell"/>
</dbReference>
<keyword evidence="2 5" id="KW-0812">Transmembrane</keyword>
<keyword evidence="4 5" id="KW-0472">Membrane</keyword>
<evidence type="ECO:0008006" key="8">
    <source>
        <dbReference type="Google" id="ProtNLM"/>
    </source>
</evidence>
<dbReference type="Proteomes" id="UP000095767">
    <property type="component" value="Unassembled WGS sequence"/>
</dbReference>
<name>A0A1E5V595_9POAL</name>
<dbReference type="PANTHER" id="PTHR23051:SF0">
    <property type="entry name" value="SOLUTE CARRIER FAMILY 35 MEMBER F5"/>
    <property type="match status" value="1"/>
</dbReference>
<keyword evidence="3 5" id="KW-1133">Transmembrane helix</keyword>
<feature type="transmembrane region" description="Helical" evidence="5">
    <location>
        <begin position="174"/>
        <end position="192"/>
    </location>
</feature>
<proteinExistence type="predicted"/>
<feature type="transmembrane region" description="Helical" evidence="5">
    <location>
        <begin position="40"/>
        <end position="61"/>
    </location>
</feature>
<feature type="transmembrane region" description="Helical" evidence="5">
    <location>
        <begin position="244"/>
        <end position="269"/>
    </location>
</feature>
<evidence type="ECO:0000256" key="5">
    <source>
        <dbReference type="SAM" id="Phobius"/>
    </source>
</evidence>
<gene>
    <name evidence="6" type="ORF">BAE44_0018652</name>
</gene>
<dbReference type="EMBL" id="LWDX02051000">
    <property type="protein sequence ID" value="OEL20330.1"/>
    <property type="molecule type" value="Genomic_DNA"/>
</dbReference>
<evidence type="ECO:0000256" key="2">
    <source>
        <dbReference type="ARBA" id="ARBA00022692"/>
    </source>
</evidence>
<feature type="transmembrane region" description="Helical" evidence="5">
    <location>
        <begin position="212"/>
        <end position="232"/>
    </location>
</feature>
<dbReference type="STRING" id="888268.A0A1E5V595"/>
<dbReference type="PANTHER" id="PTHR23051">
    <property type="entry name" value="SOLUTE CARRIER FAMILY 35, MEMBER F5"/>
    <property type="match status" value="1"/>
</dbReference>
<reference evidence="6 7" key="1">
    <citation type="submission" date="2016-09" db="EMBL/GenBank/DDBJ databases">
        <title>The draft genome of Dichanthelium oligosanthes: A C3 panicoid grass species.</title>
        <authorList>
            <person name="Studer A.J."/>
            <person name="Schnable J.C."/>
            <person name="Brutnell T.P."/>
        </authorList>
    </citation>
    <scope>NUCLEOTIDE SEQUENCE [LARGE SCALE GENOMIC DNA]</scope>
    <source>
        <strain evidence="7">cv. Kellogg 1175</strain>
        <tissue evidence="6">Leaf</tissue>
    </source>
</reference>
<evidence type="ECO:0000313" key="7">
    <source>
        <dbReference type="Proteomes" id="UP000095767"/>
    </source>
</evidence>
<evidence type="ECO:0000313" key="6">
    <source>
        <dbReference type="EMBL" id="OEL20330.1"/>
    </source>
</evidence>
<sequence>MGSSSQHDSTSVPGSLEAVDGSRNSINEWTKMTSTESWRWCLGLIYIVAVACIWIAASYIVQSVVDGGVSPFLITYICNSLFVVYIPIVEVARYFEDSVSNFWTKLKCKDAESLQQSADLESVNLLQSGGHEINAASDQSQTRSPEDTLVPDASSVASCSKGLDAKGRWTRVRVAKVSMIVCPFWFLAQLTFNLSLRYTTVTSNTILSSTSSLFTFLVALVFLGETFTWLKLASLLDNVLSDYLWAKAVLLTTTTVATAGLTIQVPIAAIVDSLTGHAPHLLNYVGAAAVLVGFAGINIPSGESPQAAQQEQETPIVSMVDDPLHLPSSRNATDASS</sequence>
<evidence type="ECO:0000256" key="1">
    <source>
        <dbReference type="ARBA" id="ARBA00004141"/>
    </source>
</evidence>
<feature type="transmembrane region" description="Helical" evidence="5">
    <location>
        <begin position="73"/>
        <end position="95"/>
    </location>
</feature>
<keyword evidence="7" id="KW-1185">Reference proteome</keyword>
<dbReference type="AlphaFoldDB" id="A0A1E5V595"/>
<dbReference type="OrthoDB" id="1436450at2759"/>
<evidence type="ECO:0000256" key="4">
    <source>
        <dbReference type="ARBA" id="ARBA00023136"/>
    </source>
</evidence>
<protein>
    <recommendedName>
        <fullName evidence="8">EamA domain-containing protein</fullName>
    </recommendedName>
</protein>
<comment type="subcellular location">
    <subcellularLocation>
        <location evidence="1">Membrane</location>
        <topology evidence="1">Multi-pass membrane protein</topology>
    </subcellularLocation>
</comment>
<organism evidence="6 7">
    <name type="scientific">Dichanthelium oligosanthes</name>
    <dbReference type="NCBI Taxonomy" id="888268"/>
    <lineage>
        <taxon>Eukaryota</taxon>
        <taxon>Viridiplantae</taxon>
        <taxon>Streptophyta</taxon>
        <taxon>Embryophyta</taxon>
        <taxon>Tracheophyta</taxon>
        <taxon>Spermatophyta</taxon>
        <taxon>Magnoliopsida</taxon>
        <taxon>Liliopsida</taxon>
        <taxon>Poales</taxon>
        <taxon>Poaceae</taxon>
        <taxon>PACMAD clade</taxon>
        <taxon>Panicoideae</taxon>
        <taxon>Panicodae</taxon>
        <taxon>Paniceae</taxon>
        <taxon>Dichantheliinae</taxon>
        <taxon>Dichanthelium</taxon>
    </lineage>
</organism>
<feature type="transmembrane region" description="Helical" evidence="5">
    <location>
        <begin position="281"/>
        <end position="299"/>
    </location>
</feature>